<dbReference type="EMBL" id="CM000840">
    <property type="protein sequence ID" value="KRH50007.1"/>
    <property type="molecule type" value="Genomic_DNA"/>
</dbReference>
<evidence type="ECO:0000313" key="3">
    <source>
        <dbReference type="EnsemblPlants" id="KRH50007"/>
    </source>
</evidence>
<accession>A0A0R0J5A1</accession>
<reference evidence="3" key="2">
    <citation type="submission" date="2018-02" db="UniProtKB">
        <authorList>
            <consortium name="EnsemblPlants"/>
        </authorList>
    </citation>
    <scope>IDENTIFICATION</scope>
    <source>
        <strain evidence="3">Williams 82</strain>
    </source>
</reference>
<gene>
    <name evidence="2" type="ORF">GLYMA_07G194600</name>
</gene>
<dbReference type="AlphaFoldDB" id="A0A0R0J5A1"/>
<organism evidence="2">
    <name type="scientific">Glycine max</name>
    <name type="common">Soybean</name>
    <name type="synonym">Glycine hispida</name>
    <dbReference type="NCBI Taxonomy" id="3847"/>
    <lineage>
        <taxon>Eukaryota</taxon>
        <taxon>Viridiplantae</taxon>
        <taxon>Streptophyta</taxon>
        <taxon>Embryophyta</taxon>
        <taxon>Tracheophyta</taxon>
        <taxon>Spermatophyta</taxon>
        <taxon>Magnoliopsida</taxon>
        <taxon>eudicotyledons</taxon>
        <taxon>Gunneridae</taxon>
        <taxon>Pentapetalae</taxon>
        <taxon>rosids</taxon>
        <taxon>fabids</taxon>
        <taxon>Fabales</taxon>
        <taxon>Fabaceae</taxon>
        <taxon>Papilionoideae</taxon>
        <taxon>50 kb inversion clade</taxon>
        <taxon>NPAAA clade</taxon>
        <taxon>indigoferoid/millettioid clade</taxon>
        <taxon>Phaseoleae</taxon>
        <taxon>Glycine</taxon>
        <taxon>Glycine subgen. Soja</taxon>
    </lineage>
</organism>
<feature type="domain" description="FAR1" evidence="1">
    <location>
        <begin position="143"/>
        <end position="231"/>
    </location>
</feature>
<name>A0A0R0J5A1_SOYBN</name>
<evidence type="ECO:0000313" key="4">
    <source>
        <dbReference type="Proteomes" id="UP000008827"/>
    </source>
</evidence>
<dbReference type="EnsemblPlants" id="KRH50007">
    <property type="protein sequence ID" value="KRH50007"/>
    <property type="gene ID" value="GLYMA_07G194600"/>
</dbReference>
<dbReference type="Pfam" id="PF03101">
    <property type="entry name" value="FAR1"/>
    <property type="match status" value="1"/>
</dbReference>
<reference evidence="2 3" key="1">
    <citation type="journal article" date="2010" name="Nature">
        <title>Genome sequence of the palaeopolyploid soybean.</title>
        <authorList>
            <person name="Schmutz J."/>
            <person name="Cannon S.B."/>
            <person name="Schlueter J."/>
            <person name="Ma J."/>
            <person name="Mitros T."/>
            <person name="Nelson W."/>
            <person name="Hyten D.L."/>
            <person name="Song Q."/>
            <person name="Thelen J.J."/>
            <person name="Cheng J."/>
            <person name="Xu D."/>
            <person name="Hellsten U."/>
            <person name="May G.D."/>
            <person name="Yu Y."/>
            <person name="Sakurai T."/>
            <person name="Umezawa T."/>
            <person name="Bhattacharyya M.K."/>
            <person name="Sandhu D."/>
            <person name="Valliyodan B."/>
            <person name="Lindquist E."/>
            <person name="Peto M."/>
            <person name="Grant D."/>
            <person name="Shu S."/>
            <person name="Goodstein D."/>
            <person name="Barry K."/>
            <person name="Futrell-Griggs M."/>
            <person name="Abernathy B."/>
            <person name="Du J."/>
            <person name="Tian Z."/>
            <person name="Zhu L."/>
            <person name="Gill N."/>
            <person name="Joshi T."/>
            <person name="Libault M."/>
            <person name="Sethuraman A."/>
            <person name="Zhang X.-C."/>
            <person name="Shinozaki K."/>
            <person name="Nguyen H.T."/>
            <person name="Wing R.A."/>
            <person name="Cregan P."/>
            <person name="Specht J."/>
            <person name="Grimwood J."/>
            <person name="Rokhsar D."/>
            <person name="Stacey G."/>
            <person name="Shoemaker R.C."/>
            <person name="Jackson S.A."/>
        </authorList>
    </citation>
    <scope>NUCLEOTIDE SEQUENCE</scope>
    <source>
        <strain evidence="3">cv. Williams 82</strain>
        <tissue evidence="2">Callus</tissue>
    </source>
</reference>
<reference evidence="2" key="3">
    <citation type="submission" date="2018-07" db="EMBL/GenBank/DDBJ databases">
        <title>WGS assembly of Glycine max.</title>
        <authorList>
            <person name="Schmutz J."/>
            <person name="Cannon S."/>
            <person name="Schlueter J."/>
            <person name="Ma J."/>
            <person name="Mitros T."/>
            <person name="Nelson W."/>
            <person name="Hyten D."/>
            <person name="Song Q."/>
            <person name="Thelen J."/>
            <person name="Cheng J."/>
            <person name="Xu D."/>
            <person name="Hellsten U."/>
            <person name="May G."/>
            <person name="Yu Y."/>
            <person name="Sakurai T."/>
            <person name="Umezawa T."/>
            <person name="Bhattacharyya M."/>
            <person name="Sandhu D."/>
            <person name="Valliyodan B."/>
            <person name="Lindquist E."/>
            <person name="Peto M."/>
            <person name="Grant D."/>
            <person name="Shu S."/>
            <person name="Goodstein D."/>
            <person name="Barry K."/>
            <person name="Futrell-Griggs M."/>
            <person name="Abernathy B."/>
            <person name="Du J."/>
            <person name="Tian Z."/>
            <person name="Zhu L."/>
            <person name="Gill N."/>
            <person name="Joshi T."/>
            <person name="Libault M."/>
            <person name="Sethuraman A."/>
            <person name="Zhang X."/>
            <person name="Shinozaki K."/>
            <person name="Nguyen H."/>
            <person name="Wing R."/>
            <person name="Cregan P."/>
            <person name="Specht J."/>
            <person name="Grimwood J."/>
            <person name="Rokhsar D."/>
            <person name="Stacey G."/>
            <person name="Shoemaker R."/>
            <person name="Jackson S."/>
        </authorList>
    </citation>
    <scope>NUCLEOTIDE SEQUENCE</scope>
    <source>
        <tissue evidence="2">Callus</tissue>
    </source>
</reference>
<dbReference type="InterPro" id="IPR004330">
    <property type="entry name" value="FAR1_DNA_bnd_dom"/>
</dbReference>
<proteinExistence type="predicted"/>
<dbReference type="Proteomes" id="UP000008827">
    <property type="component" value="Chromosome 7"/>
</dbReference>
<dbReference type="STRING" id="3847.A0A0R0J5A1"/>
<dbReference type="PANTHER" id="PTHR47718">
    <property type="entry name" value="OS01G0519700 PROTEIN"/>
    <property type="match status" value="1"/>
</dbReference>
<evidence type="ECO:0000259" key="1">
    <source>
        <dbReference type="Pfam" id="PF03101"/>
    </source>
</evidence>
<dbReference type="InParanoid" id="A0A0R0J5A1"/>
<dbReference type="Gramene" id="KRH50007">
    <property type="protein sequence ID" value="KRH50007"/>
    <property type="gene ID" value="GLYMA_07G194600"/>
</dbReference>
<keyword evidence="4" id="KW-1185">Reference proteome</keyword>
<sequence length="323" mass="38140">MDMMPMKMNMMVMKMHMKAMQATMTTLTMDQLTMQMIMKLIVIDLFSILMGMKMNVMDFMETKLKMKGMNFMEIKLNIKVMDFIMLKMYLKMKVMIFFGNEDVFEDEGGAKDDILVNVDIGVNADGDDFPRIDFLDHEVAYLFYTWNAKFTDFFVCKSHVLRNKNGQVIQQTFLCSRAGEKKRVLSMSQRKRKTRNETCCECKAFFCVHISQHNHNWYVSKGKYYHNHAMLDRRYCPLLVAHKNMTTTNIMQIDNFRKVGIRIPHIFAAFANISSGYENVGFVMKDIYNQYGKQRHEQSFDIIDSETRWTDMVERFGLQNTTR</sequence>
<dbReference type="PANTHER" id="PTHR47718:SF13">
    <property type="entry name" value="OS09G0290500 PROTEIN"/>
    <property type="match status" value="1"/>
</dbReference>
<evidence type="ECO:0000313" key="2">
    <source>
        <dbReference type="EMBL" id="KRH50007.1"/>
    </source>
</evidence>
<protein>
    <recommendedName>
        <fullName evidence="1">FAR1 domain-containing protein</fullName>
    </recommendedName>
</protein>